<evidence type="ECO:0000313" key="4">
    <source>
        <dbReference type="Proteomes" id="UP000641137"/>
    </source>
</evidence>
<dbReference type="AlphaFoldDB" id="A0A8J3DHI2"/>
<protein>
    <submittedName>
        <fullName evidence="3">Uncharacterized protein</fullName>
    </submittedName>
</protein>
<sequence length="177" mass="18990">MKLTSLIALLALGLLATQNASADSLVYQGAKQPSSSFIYRGTSREAELEARRAEEERIASKQALKEMRPTTSEIQTPEIDAQETASTTPEITIEEAPAIVRTEDPISGREIREIPLEKQTPAEALESRIASPEAATESPGAQEFEAHATTPADLDDEAIATSPTVDTESPDSVPTVE</sequence>
<dbReference type="Proteomes" id="UP000641137">
    <property type="component" value="Unassembled WGS sequence"/>
</dbReference>
<reference evidence="3" key="2">
    <citation type="submission" date="2020-09" db="EMBL/GenBank/DDBJ databases">
        <authorList>
            <person name="Sun Q."/>
            <person name="Kim S."/>
        </authorList>
    </citation>
    <scope>NUCLEOTIDE SEQUENCE</scope>
    <source>
        <strain evidence="3">KCTC 42097</strain>
    </source>
</reference>
<dbReference type="RefSeq" id="WP_189489696.1">
    <property type="nucleotide sequence ID" value="NZ_BMZO01000005.1"/>
</dbReference>
<comment type="caution">
    <text evidence="3">The sequence shown here is derived from an EMBL/GenBank/DDBJ whole genome shotgun (WGS) entry which is preliminary data.</text>
</comment>
<keyword evidence="2" id="KW-0732">Signal</keyword>
<evidence type="ECO:0000256" key="2">
    <source>
        <dbReference type="SAM" id="SignalP"/>
    </source>
</evidence>
<reference evidence="3" key="1">
    <citation type="journal article" date="2014" name="Int. J. Syst. Evol. Microbiol.">
        <title>Complete genome sequence of Corynebacterium casei LMG S-19264T (=DSM 44701T), isolated from a smear-ripened cheese.</title>
        <authorList>
            <consortium name="US DOE Joint Genome Institute (JGI-PGF)"/>
            <person name="Walter F."/>
            <person name="Albersmeier A."/>
            <person name="Kalinowski J."/>
            <person name="Ruckert C."/>
        </authorList>
    </citation>
    <scope>NUCLEOTIDE SEQUENCE</scope>
    <source>
        <strain evidence="3">KCTC 42097</strain>
    </source>
</reference>
<accession>A0A8J3DHI2</accession>
<proteinExistence type="predicted"/>
<dbReference type="EMBL" id="BMZO01000005">
    <property type="protein sequence ID" value="GHC71374.1"/>
    <property type="molecule type" value="Genomic_DNA"/>
</dbReference>
<feature type="compositionally biased region" description="Basic and acidic residues" evidence="1">
    <location>
        <begin position="102"/>
        <end position="116"/>
    </location>
</feature>
<keyword evidence="4" id="KW-1185">Reference proteome</keyword>
<evidence type="ECO:0000256" key="1">
    <source>
        <dbReference type="SAM" id="MobiDB-lite"/>
    </source>
</evidence>
<feature type="region of interest" description="Disordered" evidence="1">
    <location>
        <begin position="102"/>
        <end position="177"/>
    </location>
</feature>
<feature type="compositionally biased region" description="Polar residues" evidence="1">
    <location>
        <begin position="161"/>
        <end position="177"/>
    </location>
</feature>
<feature type="signal peptide" evidence="2">
    <location>
        <begin position="1"/>
        <end position="22"/>
    </location>
</feature>
<evidence type="ECO:0000313" key="3">
    <source>
        <dbReference type="EMBL" id="GHC71374.1"/>
    </source>
</evidence>
<gene>
    <name evidence="3" type="ORF">GCM10010136_18490</name>
</gene>
<name>A0A8J3DHI2_9HYPH</name>
<feature type="region of interest" description="Disordered" evidence="1">
    <location>
        <begin position="61"/>
        <end position="88"/>
    </location>
</feature>
<organism evidence="3 4">
    <name type="scientific">Limoniibacter endophyticus</name>
    <dbReference type="NCBI Taxonomy" id="1565040"/>
    <lineage>
        <taxon>Bacteria</taxon>
        <taxon>Pseudomonadati</taxon>
        <taxon>Pseudomonadota</taxon>
        <taxon>Alphaproteobacteria</taxon>
        <taxon>Hyphomicrobiales</taxon>
        <taxon>Bartonellaceae</taxon>
        <taxon>Limoniibacter</taxon>
    </lineage>
</organism>
<feature type="chain" id="PRO_5035282825" evidence="2">
    <location>
        <begin position="23"/>
        <end position="177"/>
    </location>
</feature>